<reference evidence="5 6" key="1">
    <citation type="submission" date="2017-09" db="EMBL/GenBank/DDBJ databases">
        <title>Bloom of a denitrifying methanotroph, Candidatus Methylomirabilis limnetica, in a deep stratified lake.</title>
        <authorList>
            <person name="Graf J.S."/>
            <person name="Marchant H.K."/>
            <person name="Tienken D."/>
            <person name="Hach P.F."/>
            <person name="Brand A."/>
            <person name="Schubert C.J."/>
            <person name="Kuypers M.M."/>
            <person name="Milucka J."/>
        </authorList>
    </citation>
    <scope>NUCLEOTIDE SEQUENCE [LARGE SCALE GENOMIC DNA]</scope>
    <source>
        <strain evidence="5 6">Zug</strain>
    </source>
</reference>
<keyword evidence="3" id="KW-0326">Glycosidase</keyword>
<dbReference type="GO" id="GO:0004553">
    <property type="term" value="F:hydrolase activity, hydrolyzing O-glycosyl compounds"/>
    <property type="evidence" value="ECO:0007669"/>
    <property type="project" value="InterPro"/>
</dbReference>
<feature type="domain" description="Glycoside hydrolase family 3 N-terminal" evidence="4">
    <location>
        <begin position="2"/>
        <end position="319"/>
    </location>
</feature>
<organism evidence="5 6">
    <name type="scientific">Candidatus Methylomirabilis limnetica</name>
    <dbReference type="NCBI Taxonomy" id="2033718"/>
    <lineage>
        <taxon>Bacteria</taxon>
        <taxon>Candidatus Methylomirabilota</taxon>
        <taxon>Candidatus Methylomirabilia</taxon>
        <taxon>Candidatus Methylomirabilales</taxon>
        <taxon>Candidatus Methylomirabilaceae</taxon>
        <taxon>Candidatus Methylomirabilis</taxon>
    </lineage>
</organism>
<sequence length="360" mass="38028">MTLREAIGQLFILGFEGHTPSEALKTFVRDLTPGGLILFGRNLGDPEEIAALTNALQVASPTPLFFAIDQEGGKVSRLAPPFTRWLSASAVGAVGSTELTHAVASAIARELMVVGINMNMAPVLDVLSNPANPVMAGRCYGSDAQVVAQHGIAFYRGLASEGVIAVGKHFPGHGDTTVDSHLALPVVPHDVGRLSAVELAPFAYAIKAGIPALMTAHLLLPALDPEHPATLSRRILTDLLRQELGFRNLVISDDLLMKGIADSTHPGEAAVRFIEAGGDLMLICEDEAAQRQALVVVTEAVETGRLSEARVLASCKRIADAKAQHLHRKMAASTGEIRAVVGCDAHRRLAESVGMDDKGS</sequence>
<dbReference type="AlphaFoldDB" id="A0A2T4TWK5"/>
<evidence type="ECO:0000313" key="5">
    <source>
        <dbReference type="EMBL" id="PTL35502.1"/>
    </source>
</evidence>
<keyword evidence="2" id="KW-0378">Hydrolase</keyword>
<dbReference type="InterPro" id="IPR036962">
    <property type="entry name" value="Glyco_hydro_3_N_sf"/>
</dbReference>
<dbReference type="Proteomes" id="UP000241436">
    <property type="component" value="Unassembled WGS sequence"/>
</dbReference>
<comment type="caution">
    <text evidence="5">The sequence shown here is derived from an EMBL/GenBank/DDBJ whole genome shotgun (WGS) entry which is preliminary data.</text>
</comment>
<keyword evidence="6" id="KW-1185">Reference proteome</keyword>
<dbReference type="SUPFAM" id="SSF51445">
    <property type="entry name" value="(Trans)glycosidases"/>
    <property type="match status" value="1"/>
</dbReference>
<evidence type="ECO:0000256" key="2">
    <source>
        <dbReference type="ARBA" id="ARBA00022801"/>
    </source>
</evidence>
<dbReference type="EMBL" id="NVQC01000023">
    <property type="protein sequence ID" value="PTL35502.1"/>
    <property type="molecule type" value="Genomic_DNA"/>
</dbReference>
<dbReference type="RefSeq" id="WP_107563001.1">
    <property type="nucleotide sequence ID" value="NZ_NVQC01000023.1"/>
</dbReference>
<dbReference type="InterPro" id="IPR001764">
    <property type="entry name" value="Glyco_hydro_3_N"/>
</dbReference>
<proteinExistence type="inferred from homology"/>
<comment type="similarity">
    <text evidence="1">Belongs to the glycosyl hydrolase 3 family.</text>
</comment>
<evidence type="ECO:0000256" key="1">
    <source>
        <dbReference type="ARBA" id="ARBA00005336"/>
    </source>
</evidence>
<dbReference type="GO" id="GO:0009254">
    <property type="term" value="P:peptidoglycan turnover"/>
    <property type="evidence" value="ECO:0007669"/>
    <property type="project" value="TreeGrafter"/>
</dbReference>
<dbReference type="InterPro" id="IPR050226">
    <property type="entry name" value="NagZ_Beta-hexosaminidase"/>
</dbReference>
<dbReference type="GO" id="GO:0005975">
    <property type="term" value="P:carbohydrate metabolic process"/>
    <property type="evidence" value="ECO:0007669"/>
    <property type="project" value="InterPro"/>
</dbReference>
<evidence type="ECO:0000256" key="3">
    <source>
        <dbReference type="ARBA" id="ARBA00023295"/>
    </source>
</evidence>
<gene>
    <name evidence="5" type="ORF">CLG94_09540</name>
</gene>
<dbReference type="PANTHER" id="PTHR30480:SF16">
    <property type="entry name" value="GLYCOSIDE HYDROLASE FAMILY 3 DOMAIN PROTEIN"/>
    <property type="match status" value="1"/>
</dbReference>
<dbReference type="OrthoDB" id="9805821at2"/>
<dbReference type="PANTHER" id="PTHR30480">
    <property type="entry name" value="BETA-HEXOSAMINIDASE-RELATED"/>
    <property type="match status" value="1"/>
</dbReference>
<name>A0A2T4TWK5_9BACT</name>
<evidence type="ECO:0000259" key="4">
    <source>
        <dbReference type="Pfam" id="PF00933"/>
    </source>
</evidence>
<dbReference type="InterPro" id="IPR017853">
    <property type="entry name" value="GH"/>
</dbReference>
<accession>A0A2T4TWK5</accession>
<evidence type="ECO:0000313" key="6">
    <source>
        <dbReference type="Proteomes" id="UP000241436"/>
    </source>
</evidence>
<protein>
    <submittedName>
        <fullName evidence="5">Beta-N-acetylhexosaminidase</fullName>
    </submittedName>
</protein>
<dbReference type="Gene3D" id="3.20.20.300">
    <property type="entry name" value="Glycoside hydrolase, family 3, N-terminal domain"/>
    <property type="match status" value="1"/>
</dbReference>
<dbReference type="NCBIfam" id="NF003740">
    <property type="entry name" value="PRK05337.1"/>
    <property type="match status" value="1"/>
</dbReference>
<dbReference type="Pfam" id="PF00933">
    <property type="entry name" value="Glyco_hydro_3"/>
    <property type="match status" value="1"/>
</dbReference>
<reference evidence="6" key="2">
    <citation type="journal article" date="2018" name="Environ. Microbiol.">
        <title>Bloom of a denitrifying methanotroph, 'Candidatus Methylomirabilis limnetica', in a deep stratified lake.</title>
        <authorList>
            <person name="Graf J.S."/>
            <person name="Mayr M.J."/>
            <person name="Marchant H.K."/>
            <person name="Tienken D."/>
            <person name="Hach P.F."/>
            <person name="Brand A."/>
            <person name="Schubert C.J."/>
            <person name="Kuypers M.M."/>
            <person name="Milucka J."/>
        </authorList>
    </citation>
    <scope>NUCLEOTIDE SEQUENCE [LARGE SCALE GENOMIC DNA]</scope>
    <source>
        <strain evidence="6">Zug</strain>
    </source>
</reference>